<proteinExistence type="predicted"/>
<dbReference type="Proteomes" id="UP001477672">
    <property type="component" value="Unassembled WGS sequence"/>
</dbReference>
<reference evidence="1 2" key="1">
    <citation type="submission" date="2024-03" db="EMBL/GenBank/DDBJ databases">
        <title>Human intestinal bacterial collection.</title>
        <authorList>
            <person name="Pauvert C."/>
            <person name="Hitch T.C.A."/>
            <person name="Clavel T."/>
        </authorList>
    </citation>
    <scope>NUCLEOTIDE SEQUENCE [LARGE SCALE GENOMIC DNA]</scope>
    <source>
        <strain evidence="1 2">CLA-JM-H11</strain>
    </source>
</reference>
<evidence type="ECO:0000313" key="1">
    <source>
        <dbReference type="EMBL" id="MEQ2521820.1"/>
    </source>
</evidence>
<dbReference type="RefSeq" id="WP_349217295.1">
    <property type="nucleotide sequence ID" value="NZ_JBBMFA010000116.1"/>
</dbReference>
<evidence type="ECO:0000313" key="2">
    <source>
        <dbReference type="Proteomes" id="UP001477672"/>
    </source>
</evidence>
<sequence length="125" mass="14199">MSLLRLANGHKYEIDQPNEGEGMLRNRKRNTVKITFRAGAEQFDAIREDIKPANLEPFTIYYPDNETADEPDEQLEGVSNKVFEGYTLIGDWEDKEVEVQQETSKTAAVYGRQLSVTIGESLLTD</sequence>
<gene>
    <name evidence="1" type="ORF">WMO24_15490</name>
</gene>
<keyword evidence="2" id="KW-1185">Reference proteome</keyword>
<comment type="caution">
    <text evidence="1">The sequence shown here is derived from an EMBL/GenBank/DDBJ whole genome shotgun (WGS) entry which is preliminary data.</text>
</comment>
<organism evidence="1 2">
    <name type="scientific">Ruthenibacterium intestinale</name>
    <dbReference type="NCBI Taxonomy" id="3133163"/>
    <lineage>
        <taxon>Bacteria</taxon>
        <taxon>Bacillati</taxon>
        <taxon>Bacillota</taxon>
        <taxon>Clostridia</taxon>
        <taxon>Eubacteriales</taxon>
        <taxon>Oscillospiraceae</taxon>
        <taxon>Ruthenibacterium</taxon>
    </lineage>
</organism>
<dbReference type="EMBL" id="JBBMFA010000116">
    <property type="protein sequence ID" value="MEQ2521820.1"/>
    <property type="molecule type" value="Genomic_DNA"/>
</dbReference>
<protein>
    <submittedName>
        <fullName evidence="1">Uncharacterized protein</fullName>
    </submittedName>
</protein>
<name>A0ABV1GJ23_9FIRM</name>
<accession>A0ABV1GJ23</accession>